<dbReference type="AlphaFoldDB" id="A0A2P2PE54"/>
<accession>A0A2P2PE54</accession>
<name>A0A2P2PE54_RHIMU</name>
<evidence type="ECO:0000313" key="1">
    <source>
        <dbReference type="EMBL" id="MBX52986.1"/>
    </source>
</evidence>
<reference evidence="1" key="1">
    <citation type="submission" date="2018-02" db="EMBL/GenBank/DDBJ databases">
        <title>Rhizophora mucronata_Transcriptome.</title>
        <authorList>
            <person name="Meera S.P."/>
            <person name="Sreeshan A."/>
            <person name="Augustine A."/>
        </authorList>
    </citation>
    <scope>NUCLEOTIDE SEQUENCE</scope>
    <source>
        <tissue evidence="1">Leaf</tissue>
    </source>
</reference>
<dbReference type="EMBL" id="GGEC01072502">
    <property type="protein sequence ID" value="MBX52986.1"/>
    <property type="molecule type" value="Transcribed_RNA"/>
</dbReference>
<organism evidence="1">
    <name type="scientific">Rhizophora mucronata</name>
    <name type="common">Asiatic mangrove</name>
    <dbReference type="NCBI Taxonomy" id="61149"/>
    <lineage>
        <taxon>Eukaryota</taxon>
        <taxon>Viridiplantae</taxon>
        <taxon>Streptophyta</taxon>
        <taxon>Embryophyta</taxon>
        <taxon>Tracheophyta</taxon>
        <taxon>Spermatophyta</taxon>
        <taxon>Magnoliopsida</taxon>
        <taxon>eudicotyledons</taxon>
        <taxon>Gunneridae</taxon>
        <taxon>Pentapetalae</taxon>
        <taxon>rosids</taxon>
        <taxon>fabids</taxon>
        <taxon>Malpighiales</taxon>
        <taxon>Rhizophoraceae</taxon>
        <taxon>Rhizophora</taxon>
    </lineage>
</organism>
<sequence>MLILQHNLVINVLKMRKKLK</sequence>
<protein>
    <submittedName>
        <fullName evidence="1">Uncharacterized protein</fullName>
    </submittedName>
</protein>
<proteinExistence type="predicted"/>